<reference evidence="3" key="1">
    <citation type="submission" date="2020-01" db="EMBL/GenBank/DDBJ databases">
        <authorList>
            <consortium name="DOE Joint Genome Institute"/>
            <person name="Haridas S."/>
            <person name="Albert R."/>
            <person name="Binder M."/>
            <person name="Bloem J."/>
            <person name="Labutti K."/>
            <person name="Salamov A."/>
            <person name="Andreopoulos B."/>
            <person name="Baker S.E."/>
            <person name="Barry K."/>
            <person name="Bills G."/>
            <person name="Bluhm B.H."/>
            <person name="Cannon C."/>
            <person name="Castanera R."/>
            <person name="Culley D.E."/>
            <person name="Daum C."/>
            <person name="Ezra D."/>
            <person name="Gonzalez J.B."/>
            <person name="Henrissat B."/>
            <person name="Kuo A."/>
            <person name="Liang C."/>
            <person name="Lipzen A."/>
            <person name="Lutzoni F."/>
            <person name="Magnuson J."/>
            <person name="Mondo S."/>
            <person name="Nolan M."/>
            <person name="Ohm R."/>
            <person name="Pangilinan J."/>
            <person name="Park H.-J."/>
            <person name="Ramirez L."/>
            <person name="Alfaro M."/>
            <person name="Sun H."/>
            <person name="Tritt A."/>
            <person name="Yoshinaga Y."/>
            <person name="Zwiers L.-H."/>
            <person name="Turgeon B.G."/>
            <person name="Goodwin S.B."/>
            <person name="Spatafora J.W."/>
            <person name="Crous P.W."/>
            <person name="Grigoriev I.V."/>
        </authorList>
    </citation>
    <scope>NUCLEOTIDE SEQUENCE</scope>
    <source>
        <strain evidence="3">CBS 342.82</strain>
    </source>
</reference>
<dbReference type="GeneID" id="54357079"/>
<feature type="compositionally biased region" description="Basic and acidic residues" evidence="1">
    <location>
        <begin position="255"/>
        <end position="287"/>
    </location>
</feature>
<reference evidence="3" key="2">
    <citation type="submission" date="2020-04" db="EMBL/GenBank/DDBJ databases">
        <authorList>
            <consortium name="NCBI Genome Project"/>
        </authorList>
    </citation>
    <scope>NUCLEOTIDE SEQUENCE</scope>
    <source>
        <strain evidence="3">CBS 342.82</strain>
    </source>
</reference>
<feature type="compositionally biased region" description="Basic and acidic residues" evidence="1">
    <location>
        <begin position="68"/>
        <end position="82"/>
    </location>
</feature>
<sequence>MAIQGTTERDQCELQKQKSIRSIARQLQRPESSSYEAFAANFKPIRKSEGRPLRRAASSIYSAEDILEERSPTSDSGRRRSESFDKVFASFANDVDSWSKLGSLPSLTQLGNRRTIDPEAAAELDTWTDQLLADYDEEDSVNGADSDTDRVWTPVHNGSSGFTTPEKEPKKIKVPQVALPEDDDSDFRMRRSSPKKDDEPVFRVPQVALPEDDEPVFRVPRVALTKDEETEVKVPQVSVEEEYFVHSTDEFPRYSEDVSLHDPDTIKHSQIEEPTSRSRFDDIELPRNETANPQARFSAIVQPVKPHVPLEAKELKSKKKKQKKPKKYSESGKATEKSLVTTIDVDLNGGLVKERAIPRGFNETPSEVMAAKDDAKDLVVESTAGAKPKQSKLGLLDRIDVLLFGELPPSKSPIVDFNQARERHLDADRPRLKVNVPPSAITNERFVLQPVPHGAHRRPPRPRRSPPLGANTNKELPPPPSPTSARRRTQNPGLGIQMRSRVEHFDLATLHDRTVQNRGYNPPVHAAAPAVPPSNDTTRREMSDSRRYHPPVRTRSRAGSRARRPRRKSTDTGKSQRDAPARQDMILRPAATFPRSGEPVGNMQDDHDMRQAGPRDTATMWLHATDELSGKNTWV</sequence>
<organism evidence="3">
    <name type="scientific">Dissoconium aciculare CBS 342.82</name>
    <dbReference type="NCBI Taxonomy" id="1314786"/>
    <lineage>
        <taxon>Eukaryota</taxon>
        <taxon>Fungi</taxon>
        <taxon>Dikarya</taxon>
        <taxon>Ascomycota</taxon>
        <taxon>Pezizomycotina</taxon>
        <taxon>Dothideomycetes</taxon>
        <taxon>Dothideomycetidae</taxon>
        <taxon>Mycosphaerellales</taxon>
        <taxon>Dissoconiaceae</taxon>
        <taxon>Dissoconium</taxon>
    </lineage>
</organism>
<feature type="compositionally biased region" description="Basic residues" evidence="1">
    <location>
        <begin position="548"/>
        <end position="567"/>
    </location>
</feature>
<feature type="compositionally biased region" description="Basic and acidic residues" evidence="1">
    <location>
        <begin position="537"/>
        <end position="547"/>
    </location>
</feature>
<gene>
    <name evidence="3" type="ORF">K489DRAFT_158603</name>
</gene>
<accession>A0A6J3MBU6</accession>
<dbReference type="AlphaFoldDB" id="A0A6J3MBU6"/>
<evidence type="ECO:0000313" key="3">
    <source>
        <dbReference type="RefSeq" id="XP_033462511.1"/>
    </source>
</evidence>
<feature type="region of interest" description="Disordered" evidence="1">
    <location>
        <begin position="50"/>
        <end position="82"/>
    </location>
</feature>
<feature type="compositionally biased region" description="Basic and acidic residues" evidence="1">
    <location>
        <begin position="568"/>
        <end position="581"/>
    </location>
</feature>
<evidence type="ECO:0000256" key="1">
    <source>
        <dbReference type="SAM" id="MobiDB-lite"/>
    </source>
</evidence>
<protein>
    <submittedName>
        <fullName evidence="3">Uncharacterized protein</fullName>
    </submittedName>
</protein>
<proteinExistence type="predicted"/>
<feature type="region of interest" description="Disordered" evidence="1">
    <location>
        <begin position="139"/>
        <end position="208"/>
    </location>
</feature>
<dbReference type="Proteomes" id="UP000504637">
    <property type="component" value="Unplaced"/>
</dbReference>
<feature type="region of interest" description="Disordered" evidence="1">
    <location>
        <begin position="255"/>
        <end position="335"/>
    </location>
</feature>
<feature type="compositionally biased region" description="Basic and acidic residues" evidence="1">
    <location>
        <begin position="186"/>
        <end position="201"/>
    </location>
</feature>
<feature type="compositionally biased region" description="Basic residues" evidence="1">
    <location>
        <begin position="316"/>
        <end position="326"/>
    </location>
</feature>
<feature type="region of interest" description="Disordered" evidence="1">
    <location>
        <begin position="435"/>
        <end position="499"/>
    </location>
</feature>
<dbReference type="RefSeq" id="XP_033462511.1">
    <property type="nucleotide sequence ID" value="XM_033599280.1"/>
</dbReference>
<feature type="region of interest" description="Disordered" evidence="1">
    <location>
        <begin position="516"/>
        <end position="612"/>
    </location>
</feature>
<name>A0A6J3MBU6_9PEZI</name>
<keyword evidence="2" id="KW-1185">Reference proteome</keyword>
<reference evidence="3" key="3">
    <citation type="submission" date="2025-08" db="UniProtKB">
        <authorList>
            <consortium name="RefSeq"/>
        </authorList>
    </citation>
    <scope>IDENTIFICATION</scope>
    <source>
        <strain evidence="3">CBS 342.82</strain>
    </source>
</reference>
<feature type="compositionally biased region" description="Basic residues" evidence="1">
    <location>
        <begin position="454"/>
        <end position="464"/>
    </location>
</feature>
<evidence type="ECO:0000313" key="2">
    <source>
        <dbReference type="Proteomes" id="UP000504637"/>
    </source>
</evidence>